<accession>A0A1H2S928</accession>
<evidence type="ECO:0000256" key="1">
    <source>
        <dbReference type="SAM" id="SignalP"/>
    </source>
</evidence>
<evidence type="ECO:0000313" key="4">
    <source>
        <dbReference type="Proteomes" id="UP000198539"/>
    </source>
</evidence>
<dbReference type="OrthoDB" id="9811036at2"/>
<dbReference type="InterPro" id="IPR028250">
    <property type="entry name" value="DsbDN"/>
</dbReference>
<dbReference type="Pfam" id="PF11412">
    <property type="entry name" value="DsbD_N"/>
    <property type="match status" value="1"/>
</dbReference>
<dbReference type="Proteomes" id="UP000198539">
    <property type="component" value="Unassembled WGS sequence"/>
</dbReference>
<gene>
    <name evidence="3" type="ORF">SAMN04488238_101536</name>
</gene>
<feature type="domain" description="Thiol:disulfide interchange protein DsbD N-terminal" evidence="2">
    <location>
        <begin position="44"/>
        <end position="147"/>
    </location>
</feature>
<sequence>MIKFPAVLVVLLSVLIALALPSQAVARPGDVVHAELRPGWRQADGSYMAALHLRLAPGWKTYWRVAGEAGLPPRIDWSASQNLQAVRTHWPRPDVFEYSGYRSIGFFDELVLPIEFIPARADAPMAIAADVTIGVCLDVCVPVDLQVSAALRGQGAPDPQISAALNLRATAATAAGLRGVSCDISPDGDGLRLRVGLEMPALGPAEVVVIEAPGSGLWVSDAKTARQGDTLHAEVSLRGPRHGAVALDRSALRITVMTVDRMVEHRGCTAG</sequence>
<protein>
    <submittedName>
        <fullName evidence="3">Thiol-disulfide interchange protein, contains DsbC and DsbD domains</fullName>
    </submittedName>
</protein>
<feature type="signal peptide" evidence="1">
    <location>
        <begin position="1"/>
        <end position="26"/>
    </location>
</feature>
<dbReference type="STRING" id="564137.SAMN04488238_101536"/>
<feature type="chain" id="PRO_5011747858" evidence="1">
    <location>
        <begin position="27"/>
        <end position="271"/>
    </location>
</feature>
<proteinExistence type="predicted"/>
<dbReference type="RefSeq" id="WP_092885066.1">
    <property type="nucleotide sequence ID" value="NZ_CP061498.1"/>
</dbReference>
<reference evidence="3 4" key="1">
    <citation type="submission" date="2016-10" db="EMBL/GenBank/DDBJ databases">
        <authorList>
            <person name="de Groot N.N."/>
        </authorList>
    </citation>
    <scope>NUCLEOTIDE SEQUENCE [LARGE SCALE GENOMIC DNA]</scope>
    <source>
        <strain evidence="3 4">CGMCC 1.8894</strain>
    </source>
</reference>
<organism evidence="3 4">
    <name type="scientific">Roseicitreum antarcticum</name>
    <dbReference type="NCBI Taxonomy" id="564137"/>
    <lineage>
        <taxon>Bacteria</taxon>
        <taxon>Pseudomonadati</taxon>
        <taxon>Pseudomonadota</taxon>
        <taxon>Alphaproteobacteria</taxon>
        <taxon>Rhodobacterales</taxon>
        <taxon>Paracoccaceae</taxon>
        <taxon>Roseicitreum</taxon>
    </lineage>
</organism>
<dbReference type="AlphaFoldDB" id="A0A1H2S928"/>
<keyword evidence="4" id="KW-1185">Reference proteome</keyword>
<name>A0A1H2S928_9RHOB</name>
<evidence type="ECO:0000313" key="3">
    <source>
        <dbReference type="EMBL" id="SDW28142.1"/>
    </source>
</evidence>
<evidence type="ECO:0000259" key="2">
    <source>
        <dbReference type="Pfam" id="PF11412"/>
    </source>
</evidence>
<dbReference type="EMBL" id="FNOM01000001">
    <property type="protein sequence ID" value="SDW28142.1"/>
    <property type="molecule type" value="Genomic_DNA"/>
</dbReference>
<keyword evidence="1" id="KW-0732">Signal</keyword>